<evidence type="ECO:0000313" key="2">
    <source>
        <dbReference type="Proteomes" id="UP000528460"/>
    </source>
</evidence>
<organism evidence="1 2">
    <name type="scientific">Corallococcus exercitus</name>
    <dbReference type="NCBI Taxonomy" id="2316736"/>
    <lineage>
        <taxon>Bacteria</taxon>
        <taxon>Pseudomonadati</taxon>
        <taxon>Myxococcota</taxon>
        <taxon>Myxococcia</taxon>
        <taxon>Myxococcales</taxon>
        <taxon>Cystobacterineae</taxon>
        <taxon>Myxococcaceae</taxon>
        <taxon>Corallococcus</taxon>
    </lineage>
</organism>
<dbReference type="NCBIfam" id="TIGR01725">
    <property type="entry name" value="phge_HK97_gp10"/>
    <property type="match status" value="1"/>
</dbReference>
<comment type="caution">
    <text evidence="1">The sequence shown here is derived from an EMBL/GenBank/DDBJ whole genome shotgun (WGS) entry which is preliminary data.</text>
</comment>
<dbReference type="Pfam" id="PF04883">
    <property type="entry name" value="HK97-gp10_like"/>
    <property type="match status" value="1"/>
</dbReference>
<evidence type="ECO:0000313" key="1">
    <source>
        <dbReference type="EMBL" id="NOK15276.1"/>
    </source>
</evidence>
<protein>
    <recommendedName>
        <fullName evidence="3">HK97 gp10 family phage protein</fullName>
    </recommendedName>
</protein>
<reference evidence="1 2" key="1">
    <citation type="submission" date="2020-05" db="EMBL/GenBank/DDBJ databases">
        <authorList>
            <person name="Whitworth D."/>
        </authorList>
    </citation>
    <scope>NUCLEOTIDE SEQUENCE [LARGE SCALE GENOMIC DNA]</scope>
    <source>
        <strain evidence="1 2">CA046A</strain>
    </source>
</reference>
<accession>A0A7Y4K1P1</accession>
<dbReference type="AlphaFoldDB" id="A0A7Y4K1P1"/>
<name>A0A7Y4K1P1_9BACT</name>
<dbReference type="EMBL" id="JABFJW010000727">
    <property type="protein sequence ID" value="NOK15276.1"/>
    <property type="molecule type" value="Genomic_DNA"/>
</dbReference>
<dbReference type="InterPro" id="IPR010064">
    <property type="entry name" value="HK97-gp10_tail"/>
</dbReference>
<dbReference type="Proteomes" id="UP000528460">
    <property type="component" value="Unassembled WGS sequence"/>
</dbReference>
<evidence type="ECO:0008006" key="3">
    <source>
        <dbReference type="Google" id="ProtNLM"/>
    </source>
</evidence>
<gene>
    <name evidence="1" type="ORF">HNS30_40365</name>
</gene>
<sequence>MAKSRLKIKIEGADDVLRAFDRFDKASRENLRSTVRKNANALRKAIKNRAPVDSGNLRDSIAAKYDKDGLGADVGPTKPKGSHAHLLEFGTVKMPARPFITPSAEEQRPKYLDDVRKAVKGAIP</sequence>
<proteinExistence type="predicted"/>